<organism evidence="2 3">
    <name type="scientific">Chiloscyllium punctatum</name>
    <name type="common">Brownbanded bambooshark</name>
    <name type="synonym">Hemiscyllium punctatum</name>
    <dbReference type="NCBI Taxonomy" id="137246"/>
    <lineage>
        <taxon>Eukaryota</taxon>
        <taxon>Metazoa</taxon>
        <taxon>Chordata</taxon>
        <taxon>Craniata</taxon>
        <taxon>Vertebrata</taxon>
        <taxon>Chondrichthyes</taxon>
        <taxon>Elasmobranchii</taxon>
        <taxon>Galeomorphii</taxon>
        <taxon>Galeoidea</taxon>
        <taxon>Orectolobiformes</taxon>
        <taxon>Hemiscylliidae</taxon>
        <taxon>Chiloscyllium</taxon>
    </lineage>
</organism>
<accession>A0A401TX91</accession>
<evidence type="ECO:0000313" key="2">
    <source>
        <dbReference type="EMBL" id="GCC47263.1"/>
    </source>
</evidence>
<feature type="compositionally biased region" description="Basic and acidic residues" evidence="1">
    <location>
        <begin position="165"/>
        <end position="183"/>
    </location>
</feature>
<feature type="compositionally biased region" description="Basic and acidic residues" evidence="1">
    <location>
        <begin position="128"/>
        <end position="158"/>
    </location>
</feature>
<name>A0A401TX91_CHIPU</name>
<sequence length="222" mass="25584">HQQVEVAVRLVRADVSGTAGRLETADRLRDYLLGQPQHDLREIDGETDRDQEHDIDRQRRPQRFCKADADEFRGHQQHEPVGRRDQAECQRCDQHHAHVHAVDVAGLGQRVDQRHEDDDGRHRLDEVADHREQQHHQEHDEVRIVAGDRGDPVGDVDRAAQIGEHPAECIRGADRDQRQREDQAGEAEIVRNLLQVTAVQRRDHQDDDVGDRDYAGFGRREP</sequence>
<protein>
    <submittedName>
        <fullName evidence="2">Uncharacterized protein</fullName>
    </submittedName>
</protein>
<dbReference type="Proteomes" id="UP000287033">
    <property type="component" value="Unassembled WGS sequence"/>
</dbReference>
<evidence type="ECO:0000313" key="3">
    <source>
        <dbReference type="Proteomes" id="UP000287033"/>
    </source>
</evidence>
<evidence type="ECO:0000256" key="1">
    <source>
        <dbReference type="SAM" id="MobiDB-lite"/>
    </source>
</evidence>
<feature type="non-terminal residue" evidence="2">
    <location>
        <position position="222"/>
    </location>
</feature>
<feature type="non-terminal residue" evidence="2">
    <location>
        <position position="1"/>
    </location>
</feature>
<gene>
    <name evidence="2" type="ORF">chiPu_0031243</name>
</gene>
<feature type="compositionally biased region" description="Basic and acidic residues" evidence="1">
    <location>
        <begin position="200"/>
        <end position="222"/>
    </location>
</feature>
<feature type="region of interest" description="Disordered" evidence="1">
    <location>
        <begin position="198"/>
        <end position="222"/>
    </location>
</feature>
<dbReference type="EMBL" id="BEZZ01204906">
    <property type="protein sequence ID" value="GCC47263.1"/>
    <property type="molecule type" value="Genomic_DNA"/>
</dbReference>
<keyword evidence="3" id="KW-1185">Reference proteome</keyword>
<reference evidence="2 3" key="1">
    <citation type="journal article" date="2018" name="Nat. Ecol. Evol.">
        <title>Shark genomes provide insights into elasmobranch evolution and the origin of vertebrates.</title>
        <authorList>
            <person name="Hara Y"/>
            <person name="Yamaguchi K"/>
            <person name="Onimaru K"/>
            <person name="Kadota M"/>
            <person name="Koyanagi M"/>
            <person name="Keeley SD"/>
            <person name="Tatsumi K"/>
            <person name="Tanaka K"/>
            <person name="Motone F"/>
            <person name="Kageyama Y"/>
            <person name="Nozu R"/>
            <person name="Adachi N"/>
            <person name="Nishimura O"/>
            <person name="Nakagawa R"/>
            <person name="Tanegashima C"/>
            <person name="Kiyatake I"/>
            <person name="Matsumoto R"/>
            <person name="Murakumo K"/>
            <person name="Nishida K"/>
            <person name="Terakita A"/>
            <person name="Kuratani S"/>
            <person name="Sato K"/>
            <person name="Hyodo S Kuraku.S."/>
        </authorList>
    </citation>
    <scope>NUCLEOTIDE SEQUENCE [LARGE SCALE GENOMIC DNA]</scope>
</reference>
<feature type="region of interest" description="Disordered" evidence="1">
    <location>
        <begin position="39"/>
        <end position="63"/>
    </location>
</feature>
<proteinExistence type="predicted"/>
<feature type="region of interest" description="Disordered" evidence="1">
    <location>
        <begin position="128"/>
        <end position="184"/>
    </location>
</feature>
<dbReference type="AlphaFoldDB" id="A0A401TX91"/>
<comment type="caution">
    <text evidence="2">The sequence shown here is derived from an EMBL/GenBank/DDBJ whole genome shotgun (WGS) entry which is preliminary data.</text>
</comment>